<reference evidence="1" key="1">
    <citation type="submission" date="2014-09" db="EMBL/GenBank/DDBJ databases">
        <authorList>
            <person name="Magalhaes I.L.F."/>
            <person name="Oliveira U."/>
            <person name="Santos F.R."/>
            <person name="Vidigal T.H.D.A."/>
            <person name="Brescovit A.D."/>
            <person name="Santos A.J."/>
        </authorList>
    </citation>
    <scope>NUCLEOTIDE SEQUENCE</scope>
    <source>
        <tissue evidence="1">Shoot tissue taken approximately 20 cm above the soil surface</tissue>
    </source>
</reference>
<name>A0A0A8Y0B7_ARUDO</name>
<evidence type="ECO:0000313" key="1">
    <source>
        <dbReference type="EMBL" id="JAD18340.1"/>
    </source>
</evidence>
<dbReference type="EMBL" id="GBRH01279555">
    <property type="protein sequence ID" value="JAD18340.1"/>
    <property type="molecule type" value="Transcribed_RNA"/>
</dbReference>
<sequence length="26" mass="3109">MLRIISAKRAFGYPFCLFHKSRQSNH</sequence>
<dbReference type="AlphaFoldDB" id="A0A0A8Y0B7"/>
<accession>A0A0A8Y0B7</accession>
<organism evidence="1">
    <name type="scientific">Arundo donax</name>
    <name type="common">Giant reed</name>
    <name type="synonym">Donax arundinaceus</name>
    <dbReference type="NCBI Taxonomy" id="35708"/>
    <lineage>
        <taxon>Eukaryota</taxon>
        <taxon>Viridiplantae</taxon>
        <taxon>Streptophyta</taxon>
        <taxon>Embryophyta</taxon>
        <taxon>Tracheophyta</taxon>
        <taxon>Spermatophyta</taxon>
        <taxon>Magnoliopsida</taxon>
        <taxon>Liliopsida</taxon>
        <taxon>Poales</taxon>
        <taxon>Poaceae</taxon>
        <taxon>PACMAD clade</taxon>
        <taxon>Arundinoideae</taxon>
        <taxon>Arundineae</taxon>
        <taxon>Arundo</taxon>
    </lineage>
</organism>
<reference evidence="1" key="2">
    <citation type="journal article" date="2015" name="Data Brief">
        <title>Shoot transcriptome of the giant reed, Arundo donax.</title>
        <authorList>
            <person name="Barrero R.A."/>
            <person name="Guerrero F.D."/>
            <person name="Moolhuijzen P."/>
            <person name="Goolsby J.A."/>
            <person name="Tidwell J."/>
            <person name="Bellgard S.E."/>
            <person name="Bellgard M.I."/>
        </authorList>
    </citation>
    <scope>NUCLEOTIDE SEQUENCE</scope>
    <source>
        <tissue evidence="1">Shoot tissue taken approximately 20 cm above the soil surface</tissue>
    </source>
</reference>
<protein>
    <submittedName>
        <fullName evidence="1">Uncharacterized protein</fullName>
    </submittedName>
</protein>
<proteinExistence type="predicted"/>